<dbReference type="GO" id="GO:0004674">
    <property type="term" value="F:protein serine/threonine kinase activity"/>
    <property type="evidence" value="ECO:0007669"/>
    <property type="project" value="UniProtKB-KW"/>
</dbReference>
<feature type="domain" description="Protein kinase" evidence="10">
    <location>
        <begin position="7"/>
        <end position="276"/>
    </location>
</feature>
<sequence>MSNLDSYQEIGMIRQDAFGEAYLYRDKKTLKKYVIKKIKIHSMETKDREAAVMEANVLNKFSHPNIIGYRESFTDCGNLYIVMDYADSEDLSQLINERAKKKDPFTEIEVMYYSVQILLALKHVHDRQILHRDIQTQNIFLNKINSADEAQRLQIKLGDFGIAKVLSQPEQMALTQVGTPYYLSPEIVRDQGYNNKSDIWSLGCVLYELCTLNPVFTGQSLQAVYTKIIMEKQITIDNSQYSKDLSNTLIIMLNQDPEKRPSVNQLLSLPSIRKWIPRLLSKNTQEQEFPEGLDINLYRLKSQSGLLYHLINLKKFDQKFGDQVLFQNTKEALVKIKDDQKDQVLVKREKRVDKVLELVKKLQEDQYELNDEVGMKLESFMQVIKKVFDGGK</sequence>
<evidence type="ECO:0000313" key="15">
    <source>
        <dbReference type="Proteomes" id="UP001642409"/>
    </source>
</evidence>
<protein>
    <recommendedName>
        <fullName evidence="2">non-specific serine/threonine protein kinase</fullName>
        <ecNumber evidence="2">2.7.11.1</ecNumber>
    </recommendedName>
</protein>
<organism evidence="11">
    <name type="scientific">Hexamita inflata</name>
    <dbReference type="NCBI Taxonomy" id="28002"/>
    <lineage>
        <taxon>Eukaryota</taxon>
        <taxon>Metamonada</taxon>
        <taxon>Diplomonadida</taxon>
        <taxon>Hexamitidae</taxon>
        <taxon>Hexamitinae</taxon>
        <taxon>Hexamita</taxon>
    </lineage>
</organism>
<dbReference type="InterPro" id="IPR051131">
    <property type="entry name" value="NEK_Ser/Thr_kinase_NIMA"/>
</dbReference>
<proteinExistence type="inferred from homology"/>
<dbReference type="AlphaFoldDB" id="A0AA86QK89"/>
<evidence type="ECO:0000256" key="4">
    <source>
        <dbReference type="ARBA" id="ARBA00022679"/>
    </source>
</evidence>
<evidence type="ECO:0000256" key="9">
    <source>
        <dbReference type="ARBA" id="ARBA00048679"/>
    </source>
</evidence>
<keyword evidence="4" id="KW-0808">Transferase</keyword>
<keyword evidence="6 13" id="KW-0418">Kinase</keyword>
<evidence type="ECO:0000313" key="11">
    <source>
        <dbReference type="EMBL" id="CAI9957967.1"/>
    </source>
</evidence>
<keyword evidence="3" id="KW-0723">Serine/threonine-protein kinase</keyword>
<dbReference type="InterPro" id="IPR000719">
    <property type="entry name" value="Prot_kinase_dom"/>
</dbReference>
<comment type="catalytic activity">
    <reaction evidence="8">
        <text>L-threonyl-[protein] + ATP = O-phospho-L-threonyl-[protein] + ADP + H(+)</text>
        <dbReference type="Rhea" id="RHEA:46608"/>
        <dbReference type="Rhea" id="RHEA-COMP:11060"/>
        <dbReference type="Rhea" id="RHEA-COMP:11605"/>
        <dbReference type="ChEBI" id="CHEBI:15378"/>
        <dbReference type="ChEBI" id="CHEBI:30013"/>
        <dbReference type="ChEBI" id="CHEBI:30616"/>
        <dbReference type="ChEBI" id="CHEBI:61977"/>
        <dbReference type="ChEBI" id="CHEBI:456216"/>
        <dbReference type="EC" id="2.7.11.1"/>
    </reaction>
</comment>
<keyword evidence="15" id="KW-1185">Reference proteome</keyword>
<comment type="similarity">
    <text evidence="1">Belongs to the protein kinase superfamily. NEK Ser/Thr protein kinase family. NIMA subfamily.</text>
</comment>
<dbReference type="EMBL" id="CATOUU010001012">
    <property type="protein sequence ID" value="CAI9967087.1"/>
    <property type="molecule type" value="Genomic_DNA"/>
</dbReference>
<evidence type="ECO:0000256" key="2">
    <source>
        <dbReference type="ARBA" id="ARBA00012513"/>
    </source>
</evidence>
<gene>
    <name evidence="11" type="ORF">HINF_LOCUS45612</name>
    <name evidence="13" type="ORF">HINF_LOCUS54066</name>
    <name evidence="12" type="ORF">HINF_LOCUS54732</name>
    <name evidence="14" type="ORF">HINF_LOCUS61500</name>
</gene>
<dbReference type="CDD" id="cd08215">
    <property type="entry name" value="STKc_Nek"/>
    <property type="match status" value="1"/>
</dbReference>
<comment type="catalytic activity">
    <reaction evidence="9">
        <text>L-seryl-[protein] + ATP = O-phospho-L-seryl-[protein] + ADP + H(+)</text>
        <dbReference type="Rhea" id="RHEA:17989"/>
        <dbReference type="Rhea" id="RHEA-COMP:9863"/>
        <dbReference type="Rhea" id="RHEA-COMP:11604"/>
        <dbReference type="ChEBI" id="CHEBI:15378"/>
        <dbReference type="ChEBI" id="CHEBI:29999"/>
        <dbReference type="ChEBI" id="CHEBI:30616"/>
        <dbReference type="ChEBI" id="CHEBI:83421"/>
        <dbReference type="ChEBI" id="CHEBI:456216"/>
        <dbReference type="EC" id="2.7.11.1"/>
    </reaction>
</comment>
<evidence type="ECO:0000256" key="1">
    <source>
        <dbReference type="ARBA" id="ARBA00010886"/>
    </source>
</evidence>
<dbReference type="GO" id="GO:0005524">
    <property type="term" value="F:ATP binding"/>
    <property type="evidence" value="ECO:0007669"/>
    <property type="project" value="UniProtKB-KW"/>
</dbReference>
<dbReference type="Proteomes" id="UP001642409">
    <property type="component" value="Unassembled WGS sequence"/>
</dbReference>
<evidence type="ECO:0000313" key="14">
    <source>
        <dbReference type="EMBL" id="CAL6082974.1"/>
    </source>
</evidence>
<name>A0AA86QK89_9EUKA</name>
<dbReference type="FunFam" id="3.30.200.20:FF:000097">
    <property type="entry name" value="Probable serine/threonine-protein kinase nek1"/>
    <property type="match status" value="1"/>
</dbReference>
<evidence type="ECO:0000256" key="8">
    <source>
        <dbReference type="ARBA" id="ARBA00047899"/>
    </source>
</evidence>
<evidence type="ECO:0000256" key="6">
    <source>
        <dbReference type="ARBA" id="ARBA00022777"/>
    </source>
</evidence>
<dbReference type="PROSITE" id="PS50011">
    <property type="entry name" value="PROTEIN_KINASE_DOM"/>
    <property type="match status" value="1"/>
</dbReference>
<dbReference type="Gene3D" id="3.30.200.20">
    <property type="entry name" value="Phosphorylase Kinase, domain 1"/>
    <property type="match status" value="1"/>
</dbReference>
<keyword evidence="5" id="KW-0547">Nucleotide-binding</keyword>
<dbReference type="SUPFAM" id="SSF56112">
    <property type="entry name" value="Protein kinase-like (PK-like)"/>
    <property type="match status" value="1"/>
</dbReference>
<evidence type="ECO:0000256" key="7">
    <source>
        <dbReference type="ARBA" id="ARBA00022840"/>
    </source>
</evidence>
<dbReference type="PANTHER" id="PTHR44899:SF3">
    <property type="entry name" value="SERINE_THREONINE-PROTEIN KINASE NEK1"/>
    <property type="match status" value="1"/>
</dbReference>
<reference evidence="11" key="1">
    <citation type="submission" date="2023-06" db="EMBL/GenBank/DDBJ databases">
        <authorList>
            <person name="Kurt Z."/>
        </authorList>
    </citation>
    <scope>NUCLEOTIDE SEQUENCE</scope>
</reference>
<accession>A0AA86QK89</accession>
<evidence type="ECO:0000256" key="5">
    <source>
        <dbReference type="ARBA" id="ARBA00022741"/>
    </source>
</evidence>
<dbReference type="Gene3D" id="1.10.510.10">
    <property type="entry name" value="Transferase(Phosphotransferase) domain 1"/>
    <property type="match status" value="1"/>
</dbReference>
<dbReference type="InterPro" id="IPR011009">
    <property type="entry name" value="Kinase-like_dom_sf"/>
</dbReference>
<evidence type="ECO:0000259" key="10">
    <source>
        <dbReference type="PROSITE" id="PS50011"/>
    </source>
</evidence>
<dbReference type="Pfam" id="PF00069">
    <property type="entry name" value="Pkinase"/>
    <property type="match status" value="1"/>
</dbReference>
<comment type="caution">
    <text evidence="11">The sequence shown here is derived from an EMBL/GenBank/DDBJ whole genome shotgun (WGS) entry which is preliminary data.</text>
</comment>
<reference evidence="13 15" key="2">
    <citation type="submission" date="2024-07" db="EMBL/GenBank/DDBJ databases">
        <authorList>
            <person name="Akdeniz Z."/>
        </authorList>
    </citation>
    <scope>NUCLEOTIDE SEQUENCE [LARGE SCALE GENOMIC DNA]</scope>
</reference>
<dbReference type="EMBL" id="CAXDID020000279">
    <property type="protein sequence ID" value="CAL6069627.1"/>
    <property type="molecule type" value="Genomic_DNA"/>
</dbReference>
<dbReference type="EC" id="2.7.11.1" evidence="2"/>
<evidence type="ECO:0000313" key="13">
    <source>
        <dbReference type="EMBL" id="CAL6069627.1"/>
    </source>
</evidence>
<evidence type="ECO:0000313" key="12">
    <source>
        <dbReference type="EMBL" id="CAI9967087.1"/>
    </source>
</evidence>
<dbReference type="EMBL" id="CAXDID020000369">
    <property type="protein sequence ID" value="CAL6082974.1"/>
    <property type="molecule type" value="Genomic_DNA"/>
</dbReference>
<evidence type="ECO:0000256" key="3">
    <source>
        <dbReference type="ARBA" id="ARBA00022527"/>
    </source>
</evidence>
<dbReference type="PANTHER" id="PTHR44899">
    <property type="entry name" value="CAMK FAMILY PROTEIN KINASE"/>
    <property type="match status" value="1"/>
</dbReference>
<keyword evidence="7" id="KW-0067">ATP-binding</keyword>
<dbReference type="EMBL" id="CATOUU010000899">
    <property type="protein sequence ID" value="CAI9957967.1"/>
    <property type="molecule type" value="Genomic_DNA"/>
</dbReference>